<keyword evidence="3" id="KW-1185">Reference proteome</keyword>
<accession>A0A6D2IBG7</accession>
<proteinExistence type="predicted"/>
<dbReference type="OrthoDB" id="1047602at2759"/>
<organism evidence="2 3">
    <name type="scientific">Microthlaspi erraticum</name>
    <dbReference type="NCBI Taxonomy" id="1685480"/>
    <lineage>
        <taxon>Eukaryota</taxon>
        <taxon>Viridiplantae</taxon>
        <taxon>Streptophyta</taxon>
        <taxon>Embryophyta</taxon>
        <taxon>Tracheophyta</taxon>
        <taxon>Spermatophyta</taxon>
        <taxon>Magnoliopsida</taxon>
        <taxon>eudicotyledons</taxon>
        <taxon>Gunneridae</taxon>
        <taxon>Pentapetalae</taxon>
        <taxon>rosids</taxon>
        <taxon>malvids</taxon>
        <taxon>Brassicales</taxon>
        <taxon>Brassicaceae</taxon>
        <taxon>Coluteocarpeae</taxon>
        <taxon>Microthlaspi</taxon>
    </lineage>
</organism>
<reference evidence="2" key="1">
    <citation type="submission" date="2020-01" db="EMBL/GenBank/DDBJ databases">
        <authorList>
            <person name="Mishra B."/>
        </authorList>
    </citation>
    <scope>NUCLEOTIDE SEQUENCE [LARGE SCALE GENOMIC DNA]</scope>
</reference>
<feature type="compositionally biased region" description="Polar residues" evidence="1">
    <location>
        <begin position="23"/>
        <end position="32"/>
    </location>
</feature>
<gene>
    <name evidence="2" type="ORF">MERR_LOCUS13287</name>
</gene>
<dbReference type="EMBL" id="CACVBM020001048">
    <property type="protein sequence ID" value="CAA7026052.1"/>
    <property type="molecule type" value="Genomic_DNA"/>
</dbReference>
<evidence type="ECO:0000256" key="1">
    <source>
        <dbReference type="SAM" id="MobiDB-lite"/>
    </source>
</evidence>
<feature type="region of interest" description="Disordered" evidence="1">
    <location>
        <begin position="1"/>
        <end position="87"/>
    </location>
</feature>
<sequence>MLIKANQLRLKIPKVNDGDSEHLTSNNVTTSATEEHSGKEEHGDHGETEPLTSPKAPNEEASLQHSDKDSSKVTESHNTSRGSPELKHYAFVESFVSVSSDVEGENLVDVLKQQLEA</sequence>
<dbReference type="Proteomes" id="UP000467841">
    <property type="component" value="Unassembled WGS sequence"/>
</dbReference>
<evidence type="ECO:0000313" key="2">
    <source>
        <dbReference type="EMBL" id="CAA7026052.1"/>
    </source>
</evidence>
<feature type="compositionally biased region" description="Basic and acidic residues" evidence="1">
    <location>
        <begin position="33"/>
        <end position="48"/>
    </location>
</feature>
<comment type="caution">
    <text evidence="2">The sequence shown here is derived from an EMBL/GenBank/DDBJ whole genome shotgun (WGS) entry which is preliminary data.</text>
</comment>
<name>A0A6D2IBG7_9BRAS</name>
<feature type="compositionally biased region" description="Basic and acidic residues" evidence="1">
    <location>
        <begin position="65"/>
        <end position="75"/>
    </location>
</feature>
<protein>
    <submittedName>
        <fullName evidence="2">Uncharacterized protein</fullName>
    </submittedName>
</protein>
<evidence type="ECO:0000313" key="3">
    <source>
        <dbReference type="Proteomes" id="UP000467841"/>
    </source>
</evidence>
<dbReference type="AlphaFoldDB" id="A0A6D2IBG7"/>